<evidence type="ECO:0000256" key="17">
    <source>
        <dbReference type="ARBA" id="ARBA00023180"/>
    </source>
</evidence>
<comment type="subcellular location">
    <subcellularLocation>
        <location evidence="2">Endoplasmic reticulum membrane</location>
        <topology evidence="2">Single-pass type II membrane protein</topology>
    </subcellularLocation>
    <subcellularLocation>
        <location evidence="1">Golgi apparatus membrane</location>
        <topology evidence="1">Single-pass type II membrane protein</topology>
    </subcellularLocation>
</comment>
<dbReference type="PANTHER" id="PTHR46025:SF3">
    <property type="entry name" value="XYLOSYLTRANSFERASE OXT"/>
    <property type="match status" value="1"/>
</dbReference>
<evidence type="ECO:0000256" key="16">
    <source>
        <dbReference type="ARBA" id="ARBA00023157"/>
    </source>
</evidence>
<evidence type="ECO:0000256" key="19">
    <source>
        <dbReference type="ARBA" id="ARBA00047847"/>
    </source>
</evidence>
<dbReference type="InterPro" id="IPR043538">
    <property type="entry name" value="XYLT"/>
</dbReference>
<protein>
    <recommendedName>
        <fullName evidence="6">protein xylosyltransferase</fullName>
        <ecNumber evidence="6">2.4.2.26</ecNumber>
    </recommendedName>
    <alternativeName>
        <fullName evidence="18">Peptide O-xylosyltransferase</fullName>
    </alternativeName>
</protein>
<feature type="region of interest" description="Disordered" evidence="20">
    <location>
        <begin position="84"/>
        <end position="103"/>
    </location>
</feature>
<keyword evidence="17" id="KW-0325">Glycoprotein</keyword>
<evidence type="ECO:0000256" key="21">
    <source>
        <dbReference type="SAM" id="Phobius"/>
    </source>
</evidence>
<evidence type="ECO:0000256" key="20">
    <source>
        <dbReference type="SAM" id="MobiDB-lite"/>
    </source>
</evidence>
<comment type="pathway">
    <text evidence="3">Glycan metabolism; chondroitin sulfate biosynthesis.</text>
</comment>
<dbReference type="GO" id="GO:0000139">
    <property type="term" value="C:Golgi membrane"/>
    <property type="evidence" value="ECO:0007669"/>
    <property type="project" value="UniProtKB-SubCell"/>
</dbReference>
<keyword evidence="15 21" id="KW-0472">Membrane</keyword>
<reference evidence="23" key="1">
    <citation type="journal article" date="2014" name="Nat. Genet.">
        <title>Genome of the human hookworm Necator americanus.</title>
        <authorList>
            <person name="Tang Y.T."/>
            <person name="Gao X."/>
            <person name="Rosa B.A."/>
            <person name="Abubucker S."/>
            <person name="Hallsworth-Pepin K."/>
            <person name="Martin J."/>
            <person name="Tyagi R."/>
            <person name="Heizer E."/>
            <person name="Zhang X."/>
            <person name="Bhonagiri-Palsikar V."/>
            <person name="Minx P."/>
            <person name="Warren W.C."/>
            <person name="Wang Q."/>
            <person name="Zhan B."/>
            <person name="Hotez P.J."/>
            <person name="Sternberg P.W."/>
            <person name="Dougall A."/>
            <person name="Gaze S.T."/>
            <person name="Mulvenna J."/>
            <person name="Sotillo J."/>
            <person name="Ranganathan S."/>
            <person name="Rabelo E.M."/>
            <person name="Wilson R.K."/>
            <person name="Felgner P.L."/>
            <person name="Bethony J."/>
            <person name="Hawdon J.M."/>
            <person name="Gasser R.B."/>
            <person name="Loukas A."/>
            <person name="Mitreva M."/>
        </authorList>
    </citation>
    <scope>NUCLEOTIDE SEQUENCE [LARGE SCALE GENOMIC DNA]</scope>
</reference>
<keyword evidence="16" id="KW-1015">Disulfide bond</keyword>
<name>W2TBM3_NECAM</name>
<evidence type="ECO:0000256" key="3">
    <source>
        <dbReference type="ARBA" id="ARBA00004840"/>
    </source>
</evidence>
<comment type="similarity">
    <text evidence="5">Belongs to the glycosyltransferase 14 family. XylT subfamily.</text>
</comment>
<dbReference type="GO" id="GO:0015012">
    <property type="term" value="P:heparan sulfate proteoglycan biosynthetic process"/>
    <property type="evidence" value="ECO:0007669"/>
    <property type="project" value="UniProtKB-UniPathway"/>
</dbReference>
<keyword evidence="10" id="KW-0479">Metal-binding</keyword>
<evidence type="ECO:0000256" key="13">
    <source>
        <dbReference type="ARBA" id="ARBA00022989"/>
    </source>
</evidence>
<evidence type="ECO:0000256" key="6">
    <source>
        <dbReference type="ARBA" id="ARBA00011972"/>
    </source>
</evidence>
<keyword evidence="8" id="KW-0808">Transferase</keyword>
<dbReference type="UniPathway" id="UPA00755"/>
<keyword evidence="7" id="KW-0328">Glycosyltransferase</keyword>
<dbReference type="GO" id="GO:0005789">
    <property type="term" value="C:endoplasmic reticulum membrane"/>
    <property type="evidence" value="ECO:0007669"/>
    <property type="project" value="UniProtKB-SubCell"/>
</dbReference>
<dbReference type="Pfam" id="PF02485">
    <property type="entry name" value="Branch"/>
    <property type="match status" value="1"/>
</dbReference>
<evidence type="ECO:0000256" key="7">
    <source>
        <dbReference type="ARBA" id="ARBA00022676"/>
    </source>
</evidence>
<evidence type="ECO:0000256" key="11">
    <source>
        <dbReference type="ARBA" id="ARBA00022824"/>
    </source>
</evidence>
<dbReference type="EMBL" id="KI659683">
    <property type="protein sequence ID" value="ETN78994.1"/>
    <property type="molecule type" value="Genomic_DNA"/>
</dbReference>
<keyword evidence="13 21" id="KW-1133">Transmembrane helix</keyword>
<comment type="catalytic activity">
    <reaction evidence="19">
        <text>UDP-alpha-D-xylose + L-seryl-[protein] = 3-O-(beta-D-xylosyl)-L-seryl-[protein] + UDP + H(+)</text>
        <dbReference type="Rhea" id="RHEA:50192"/>
        <dbReference type="Rhea" id="RHEA-COMP:9863"/>
        <dbReference type="Rhea" id="RHEA-COMP:12567"/>
        <dbReference type="ChEBI" id="CHEBI:15378"/>
        <dbReference type="ChEBI" id="CHEBI:29999"/>
        <dbReference type="ChEBI" id="CHEBI:57632"/>
        <dbReference type="ChEBI" id="CHEBI:58223"/>
        <dbReference type="ChEBI" id="CHEBI:132085"/>
        <dbReference type="EC" id="2.4.2.26"/>
    </reaction>
</comment>
<dbReference type="PANTHER" id="PTHR46025">
    <property type="entry name" value="XYLOSYLTRANSFERASE OXT"/>
    <property type="match status" value="1"/>
</dbReference>
<dbReference type="STRING" id="51031.W2TBM3"/>
<keyword evidence="11" id="KW-0256">Endoplasmic reticulum</keyword>
<dbReference type="Proteomes" id="UP000053676">
    <property type="component" value="Unassembled WGS sequence"/>
</dbReference>
<dbReference type="GO" id="GO:0046872">
    <property type="term" value="F:metal ion binding"/>
    <property type="evidence" value="ECO:0007669"/>
    <property type="project" value="UniProtKB-KW"/>
</dbReference>
<comment type="pathway">
    <text evidence="4">Glycan metabolism; heparan sulfate biosynthesis.</text>
</comment>
<proteinExistence type="inferred from homology"/>
<dbReference type="AlphaFoldDB" id="W2TBM3"/>
<gene>
    <name evidence="22" type="ORF">NECAME_00368</name>
</gene>
<feature type="transmembrane region" description="Helical" evidence="21">
    <location>
        <begin position="48"/>
        <end position="69"/>
    </location>
</feature>
<evidence type="ECO:0000256" key="9">
    <source>
        <dbReference type="ARBA" id="ARBA00022692"/>
    </source>
</evidence>
<evidence type="ECO:0000313" key="23">
    <source>
        <dbReference type="Proteomes" id="UP000053676"/>
    </source>
</evidence>
<keyword evidence="14" id="KW-0333">Golgi apparatus</keyword>
<keyword evidence="9 21" id="KW-0812">Transmembrane</keyword>
<evidence type="ECO:0000313" key="22">
    <source>
        <dbReference type="EMBL" id="ETN78994.1"/>
    </source>
</evidence>
<dbReference type="OrthoDB" id="5866679at2759"/>
<feature type="compositionally biased region" description="Basic and acidic residues" evidence="20">
    <location>
        <begin position="84"/>
        <end position="94"/>
    </location>
</feature>
<evidence type="ECO:0000256" key="5">
    <source>
        <dbReference type="ARBA" id="ARBA00010195"/>
    </source>
</evidence>
<evidence type="ECO:0000256" key="15">
    <source>
        <dbReference type="ARBA" id="ARBA00023136"/>
    </source>
</evidence>
<dbReference type="InterPro" id="IPR003406">
    <property type="entry name" value="Glyco_trans_14"/>
</dbReference>
<sequence length="238" mass="26706">MFPVSQRPPWCRNRPAWRVCMRKRSTTALRTAAPAAIAPHRIPVLRTMYIVAATVLFFFLNLYFIYVYVQNNSKDDLVRSFEKSHLSPSKDDPRQTSSSTPGINFHSCEISDALALNALNRAKTESCQRKARGFLLSRSKGSVEDGRIQFCGGFNAVEIFRTGLKEVRAVAAKLPNVFVAPDAHSTIWGGASLLTMVQDAIRRSIAIPSLSDWNYLINLSESDFPVLTLKELETQLRL</sequence>
<keyword evidence="23" id="KW-1185">Reference proteome</keyword>
<evidence type="ECO:0000256" key="1">
    <source>
        <dbReference type="ARBA" id="ARBA00004323"/>
    </source>
</evidence>
<dbReference type="KEGG" id="nai:NECAME_00368"/>
<evidence type="ECO:0000256" key="14">
    <source>
        <dbReference type="ARBA" id="ARBA00023034"/>
    </source>
</evidence>
<dbReference type="EC" id="2.4.2.26" evidence="6"/>
<evidence type="ECO:0000256" key="2">
    <source>
        <dbReference type="ARBA" id="ARBA00004648"/>
    </source>
</evidence>
<accession>W2TBM3</accession>
<dbReference type="UniPathway" id="UPA00756"/>
<dbReference type="GO" id="GO:0050650">
    <property type="term" value="P:chondroitin sulfate proteoglycan biosynthetic process"/>
    <property type="evidence" value="ECO:0007669"/>
    <property type="project" value="TreeGrafter"/>
</dbReference>
<organism evidence="22 23">
    <name type="scientific">Necator americanus</name>
    <name type="common">Human hookworm</name>
    <dbReference type="NCBI Taxonomy" id="51031"/>
    <lineage>
        <taxon>Eukaryota</taxon>
        <taxon>Metazoa</taxon>
        <taxon>Ecdysozoa</taxon>
        <taxon>Nematoda</taxon>
        <taxon>Chromadorea</taxon>
        <taxon>Rhabditida</taxon>
        <taxon>Rhabditina</taxon>
        <taxon>Rhabditomorpha</taxon>
        <taxon>Strongyloidea</taxon>
        <taxon>Ancylostomatidae</taxon>
        <taxon>Bunostominae</taxon>
        <taxon>Necator</taxon>
    </lineage>
</organism>
<evidence type="ECO:0000256" key="8">
    <source>
        <dbReference type="ARBA" id="ARBA00022679"/>
    </source>
</evidence>
<evidence type="ECO:0000256" key="18">
    <source>
        <dbReference type="ARBA" id="ARBA00042865"/>
    </source>
</evidence>
<evidence type="ECO:0000256" key="12">
    <source>
        <dbReference type="ARBA" id="ARBA00022968"/>
    </source>
</evidence>
<keyword evidence="12" id="KW-0735">Signal-anchor</keyword>
<dbReference type="GO" id="GO:0030158">
    <property type="term" value="F:protein xylosyltransferase activity"/>
    <property type="evidence" value="ECO:0007669"/>
    <property type="project" value="UniProtKB-EC"/>
</dbReference>
<evidence type="ECO:0000256" key="10">
    <source>
        <dbReference type="ARBA" id="ARBA00022723"/>
    </source>
</evidence>
<evidence type="ECO:0000256" key="4">
    <source>
        <dbReference type="ARBA" id="ARBA00005093"/>
    </source>
</evidence>